<keyword evidence="6" id="KW-1185">Reference proteome</keyword>
<dbReference type="GO" id="GO:0016746">
    <property type="term" value="F:acyltransferase activity"/>
    <property type="evidence" value="ECO:0007669"/>
    <property type="project" value="UniProtKB-KW"/>
</dbReference>
<dbReference type="EMBL" id="CP036264">
    <property type="protein sequence ID" value="QEG00095.1"/>
    <property type="molecule type" value="Genomic_DNA"/>
</dbReference>
<dbReference type="InterPro" id="IPR050179">
    <property type="entry name" value="Trans_hexapeptide_repeat"/>
</dbReference>
<dbReference type="CDD" id="cd03349">
    <property type="entry name" value="LbH_XAT"/>
    <property type="match status" value="1"/>
</dbReference>
<evidence type="ECO:0000313" key="5">
    <source>
        <dbReference type="EMBL" id="QEG00095.1"/>
    </source>
</evidence>
<evidence type="ECO:0000313" key="6">
    <source>
        <dbReference type="Proteomes" id="UP000321353"/>
    </source>
</evidence>
<gene>
    <name evidence="5" type="primary">vatD</name>
    <name evidence="5" type="ORF">Mal15_41640</name>
</gene>
<evidence type="ECO:0000256" key="4">
    <source>
        <dbReference type="ARBA" id="ARBA00023315"/>
    </source>
</evidence>
<accession>A0A5B9MK77</accession>
<dbReference type="InterPro" id="IPR018357">
    <property type="entry name" value="Hexapep_transf_CS"/>
</dbReference>
<dbReference type="PANTHER" id="PTHR43300:SF11">
    <property type="entry name" value="ACETYLTRANSFERASE RV3034C-RELATED"/>
    <property type="match status" value="1"/>
</dbReference>
<keyword evidence="2 5" id="KW-0808">Transferase</keyword>
<comment type="similarity">
    <text evidence="1">Belongs to the transferase hexapeptide repeat family.</text>
</comment>
<reference evidence="5 6" key="1">
    <citation type="submission" date="2019-02" db="EMBL/GenBank/DDBJ databases">
        <title>Planctomycetal bacteria perform biofilm scaping via a novel small molecule.</title>
        <authorList>
            <person name="Jeske O."/>
            <person name="Boedeker C."/>
            <person name="Wiegand S."/>
            <person name="Breitling P."/>
            <person name="Kallscheuer N."/>
            <person name="Jogler M."/>
            <person name="Rohde M."/>
            <person name="Petersen J."/>
            <person name="Medema M.H."/>
            <person name="Surup F."/>
            <person name="Jogler C."/>
        </authorList>
    </citation>
    <scope>NUCLEOTIDE SEQUENCE [LARGE SCALE GENOMIC DNA]</scope>
    <source>
        <strain evidence="5 6">Mal15</strain>
    </source>
</reference>
<dbReference type="AlphaFoldDB" id="A0A5B9MK77"/>
<protein>
    <submittedName>
        <fullName evidence="5">Streptogramin A acetyltransferase</fullName>
        <ecNumber evidence="5">2.3.1.-</ecNumber>
    </submittedName>
</protein>
<dbReference type="Proteomes" id="UP000321353">
    <property type="component" value="Chromosome"/>
</dbReference>
<dbReference type="SUPFAM" id="SSF51161">
    <property type="entry name" value="Trimeric LpxA-like enzymes"/>
    <property type="match status" value="1"/>
</dbReference>
<dbReference type="Gene3D" id="2.160.10.10">
    <property type="entry name" value="Hexapeptide repeat proteins"/>
    <property type="match status" value="1"/>
</dbReference>
<evidence type="ECO:0000256" key="2">
    <source>
        <dbReference type="ARBA" id="ARBA00022679"/>
    </source>
</evidence>
<dbReference type="PANTHER" id="PTHR43300">
    <property type="entry name" value="ACETYLTRANSFERASE"/>
    <property type="match status" value="1"/>
</dbReference>
<dbReference type="Pfam" id="PF00132">
    <property type="entry name" value="Hexapep"/>
    <property type="match status" value="1"/>
</dbReference>
<dbReference type="InterPro" id="IPR001451">
    <property type="entry name" value="Hexapep"/>
</dbReference>
<proteinExistence type="inferred from homology"/>
<dbReference type="PROSITE" id="PS00101">
    <property type="entry name" value="HEXAPEP_TRANSFERASES"/>
    <property type="match status" value="1"/>
</dbReference>
<sequence>MVLPDGTVIKTVVHLNQVIDHPRISIGDFTYFGHLEELEDYAGYLAQFLFPLSGERLVIGKFCQIAHGVRFITSSANHSMRGFSTYPFANFMMNEATTADDMKALFDVADRKGDTVVGNDVWIGTEAVVMPGVTVGDGAIIGARAVVARDVPPYTVIAGNPAKPVKKRFDDQVTGALRDLRWWDWPIETIQANIDAISGADIDTLKRVGDRIDAAPKRDSKLS</sequence>
<dbReference type="KEGG" id="smam:Mal15_41640"/>
<organism evidence="5 6">
    <name type="scientific">Stieleria maiorica</name>
    <dbReference type="NCBI Taxonomy" id="2795974"/>
    <lineage>
        <taxon>Bacteria</taxon>
        <taxon>Pseudomonadati</taxon>
        <taxon>Planctomycetota</taxon>
        <taxon>Planctomycetia</taxon>
        <taxon>Pirellulales</taxon>
        <taxon>Pirellulaceae</taxon>
        <taxon>Stieleria</taxon>
    </lineage>
</organism>
<dbReference type="InterPro" id="IPR011004">
    <property type="entry name" value="Trimer_LpxA-like_sf"/>
</dbReference>
<dbReference type="EC" id="2.3.1.-" evidence="5"/>
<evidence type="ECO:0000256" key="1">
    <source>
        <dbReference type="ARBA" id="ARBA00007274"/>
    </source>
</evidence>
<keyword evidence="3" id="KW-0677">Repeat</keyword>
<name>A0A5B9MK77_9BACT</name>
<evidence type="ECO:0000256" key="3">
    <source>
        <dbReference type="ARBA" id="ARBA00022737"/>
    </source>
</evidence>
<keyword evidence="4 5" id="KW-0012">Acyltransferase</keyword>